<name>A0A2V1K3L7_9BURK</name>
<dbReference type="Pfam" id="PF16220">
    <property type="entry name" value="DUF4880"/>
    <property type="match status" value="1"/>
</dbReference>
<proteinExistence type="predicted"/>
<dbReference type="EMBL" id="QETA01000001">
    <property type="protein sequence ID" value="PWF24823.1"/>
    <property type="molecule type" value="Genomic_DNA"/>
</dbReference>
<dbReference type="PIRSF" id="PIRSF018266">
    <property type="entry name" value="FecR"/>
    <property type="match status" value="1"/>
</dbReference>
<accession>A0A2V1K3L7</accession>
<dbReference type="PANTHER" id="PTHR30273">
    <property type="entry name" value="PERIPLASMIC SIGNAL SENSOR AND SIGMA FACTOR ACTIVATOR FECR-RELATED"/>
    <property type="match status" value="1"/>
</dbReference>
<dbReference type="Gene3D" id="2.60.120.1440">
    <property type="match status" value="1"/>
</dbReference>
<dbReference type="AlphaFoldDB" id="A0A2V1K3L7"/>
<gene>
    <name evidence="3" type="ORF">DD235_01140</name>
</gene>
<organism evidence="3 4">
    <name type="scientific">Corticimicrobacter populi</name>
    <dbReference type="NCBI Taxonomy" id="2175229"/>
    <lineage>
        <taxon>Bacteria</taxon>
        <taxon>Pseudomonadati</taxon>
        <taxon>Pseudomonadota</taxon>
        <taxon>Betaproteobacteria</taxon>
        <taxon>Burkholderiales</taxon>
        <taxon>Alcaligenaceae</taxon>
        <taxon>Corticimicrobacter</taxon>
    </lineage>
</organism>
<comment type="caution">
    <text evidence="3">The sequence shown here is derived from an EMBL/GenBank/DDBJ whole genome shotgun (WGS) entry which is preliminary data.</text>
</comment>
<keyword evidence="4" id="KW-1185">Reference proteome</keyword>
<dbReference type="RefSeq" id="WP_109060228.1">
    <property type="nucleotide sequence ID" value="NZ_QETA01000001.1"/>
</dbReference>
<reference evidence="4" key="1">
    <citation type="submission" date="2018-05" db="EMBL/GenBank/DDBJ databases">
        <authorList>
            <person name="Li Y."/>
        </authorList>
    </citation>
    <scope>NUCLEOTIDE SEQUENCE [LARGE SCALE GENOMIC DNA]</scope>
    <source>
        <strain evidence="4">3d-2-2</strain>
    </source>
</reference>
<protein>
    <submittedName>
        <fullName evidence="3">Iron dicitrate transport regulator FecR</fullName>
    </submittedName>
</protein>
<feature type="domain" description="FecR protein" evidence="1">
    <location>
        <begin position="122"/>
        <end position="215"/>
    </location>
</feature>
<dbReference type="InterPro" id="IPR012373">
    <property type="entry name" value="Ferrdict_sens_TM"/>
</dbReference>
<dbReference type="InterPro" id="IPR032623">
    <property type="entry name" value="FecR_N"/>
</dbReference>
<dbReference type="Pfam" id="PF04773">
    <property type="entry name" value="FecR"/>
    <property type="match status" value="1"/>
</dbReference>
<dbReference type="Proteomes" id="UP000245212">
    <property type="component" value="Unassembled WGS sequence"/>
</dbReference>
<dbReference type="InterPro" id="IPR006860">
    <property type="entry name" value="FecR"/>
</dbReference>
<dbReference type="PANTHER" id="PTHR30273:SF2">
    <property type="entry name" value="PROTEIN FECR"/>
    <property type="match status" value="1"/>
</dbReference>
<evidence type="ECO:0000259" key="1">
    <source>
        <dbReference type="Pfam" id="PF04773"/>
    </source>
</evidence>
<evidence type="ECO:0000313" key="4">
    <source>
        <dbReference type="Proteomes" id="UP000245212"/>
    </source>
</evidence>
<sequence length="336" mass="36922">MTNTTRLERAIHEAIDWAVRLQSQGAGKMPDPVQQADFERWLVQDPDHADAWARLQTRLEIAAAVRTVDRRAAGQARQVRELLTQPRRRGTLKNLLGLGLGAGAAALLVREGVQWSRPMLADLQTGTGQRLQRQLVDGSTLYLNAASAVDLAFDAEQRLLTLHDGELLVQVASDPGRPFVVRTAQGQVRALGTRFLVRCDPGSGRTWVSVLEHAVQASAGQAAGMSADASLRLEAGNQAWIDVDGVHRVGAQSASIDPDAWLQGRLAVLDAPLSDVLDRLRPYRSGIIRMDPAVADLRVQGVFSLDDTDRTLRALAETQPLRIDYYSRWIVMVRPR</sequence>
<feature type="domain" description="FecR N-terminal" evidence="2">
    <location>
        <begin position="13"/>
        <end position="56"/>
    </location>
</feature>
<evidence type="ECO:0000313" key="3">
    <source>
        <dbReference type="EMBL" id="PWF24823.1"/>
    </source>
</evidence>
<dbReference type="GO" id="GO:0016989">
    <property type="term" value="F:sigma factor antagonist activity"/>
    <property type="evidence" value="ECO:0007669"/>
    <property type="project" value="TreeGrafter"/>
</dbReference>
<evidence type="ECO:0000259" key="2">
    <source>
        <dbReference type="Pfam" id="PF16220"/>
    </source>
</evidence>